<proteinExistence type="inferred from homology"/>
<sequence>MMTRMLRMLQIDMRASASLLALAALAVGVAAQTDADIPNSFPHVYPGQPSGDYSPAWQNYFQVTEPLPNVTVPLNRNWAGSVSVNRPDHPNDTYFFWAFENQNGSFTSTDAEKPWGIWLNGGPGASSMLGLLLENGPIHVTLANNIVPNNYSWDKFMDYVWIDQPVGSGYSTADRFGYIEDEDQMAADFFGFLSNFIKVFPSFANRPLYLTGESYAGIYIPYIMKAYFGMENPPVKIVKVVMGNAAIGSLQETQELPIIEAIGTYPQTIAYDPEVYAYFQEQTHLCGYDLNLTYPQNGHFPPLTLTLPEGESDSSERMVALAKSEAARLRNPLSAAAAASALRKREPSPFFGESEAELEKRHEAWKQEKRDLSGRANGTVDPWYGCFLGSEISDYATNFSKPWSLIPQTEPFWPYAIDQPPLLLDPTEYLNDNQTRTALHAPTSKDWIFQFDYPFNSSYASQTASNPFGDPSVEAAAFFTELATNLSAHNIPIVIYSGNDDSVVAHLSSEVTIQNTTFGGIQGFSKKPQTPWYDDQGNFAGIVHQERNWTYILIAHAGHQVPLYAPESAFVFFREFVLGNNQTGLVNADGSVVGGEQPSLLQGDVLPGQLAISYQPDPATPVTSTFVYPAATVSAWETFFSSVVSASSAAQATITAV</sequence>
<evidence type="ECO:0000256" key="9">
    <source>
        <dbReference type="ARBA" id="ARBA00022801"/>
    </source>
</evidence>
<evidence type="ECO:0000256" key="14">
    <source>
        <dbReference type="RuleBase" id="RU361156"/>
    </source>
</evidence>
<evidence type="ECO:0000256" key="3">
    <source>
        <dbReference type="ARBA" id="ARBA00009431"/>
    </source>
</evidence>
<comment type="subcellular location">
    <subcellularLocation>
        <location evidence="2">Golgi apparatus</location>
        <location evidence="2">trans-Golgi network membrane</location>
        <topology evidence="2">Single-pass type I membrane protein</topology>
    </subcellularLocation>
</comment>
<evidence type="ECO:0000256" key="6">
    <source>
        <dbReference type="ARBA" id="ARBA00022692"/>
    </source>
</evidence>
<dbReference type="InterPro" id="IPR018202">
    <property type="entry name" value="Ser_caboxypep_ser_AS"/>
</dbReference>
<comment type="similarity">
    <text evidence="3 14">Belongs to the peptidase S10 family.</text>
</comment>
<gene>
    <name evidence="15" type="ORF">SCHPADRAFT_999292</name>
</gene>
<keyword evidence="12" id="KW-0472">Membrane</keyword>
<feature type="chain" id="PRO_5006516295" description="Carboxypeptidase" evidence="14">
    <location>
        <begin position="32"/>
        <end position="657"/>
    </location>
</feature>
<evidence type="ECO:0000256" key="10">
    <source>
        <dbReference type="ARBA" id="ARBA00022989"/>
    </source>
</evidence>
<dbReference type="STRING" id="27342.A0A0H2RG56"/>
<dbReference type="OrthoDB" id="443318at2759"/>
<dbReference type="GO" id="GO:0005794">
    <property type="term" value="C:Golgi apparatus"/>
    <property type="evidence" value="ECO:0007669"/>
    <property type="project" value="UniProtKB-SubCell"/>
</dbReference>
<evidence type="ECO:0000313" key="15">
    <source>
        <dbReference type="EMBL" id="KLO10865.1"/>
    </source>
</evidence>
<keyword evidence="8 14" id="KW-0732">Signal</keyword>
<keyword evidence="5 14" id="KW-0645">Protease</keyword>
<evidence type="ECO:0000256" key="2">
    <source>
        <dbReference type="ARBA" id="ARBA00004393"/>
    </source>
</evidence>
<evidence type="ECO:0000256" key="12">
    <source>
        <dbReference type="ARBA" id="ARBA00023136"/>
    </source>
</evidence>
<dbReference type="InterPro" id="IPR001563">
    <property type="entry name" value="Peptidase_S10"/>
</dbReference>
<dbReference type="GO" id="GO:0006915">
    <property type="term" value="P:apoptotic process"/>
    <property type="evidence" value="ECO:0007669"/>
    <property type="project" value="UniProtKB-KW"/>
</dbReference>
<dbReference type="Proteomes" id="UP000053477">
    <property type="component" value="Unassembled WGS sequence"/>
</dbReference>
<name>A0A0H2RG56_9AGAM</name>
<dbReference type="PROSITE" id="PS00131">
    <property type="entry name" value="CARBOXYPEPT_SER_SER"/>
    <property type="match status" value="1"/>
</dbReference>
<dbReference type="GO" id="GO:0006508">
    <property type="term" value="P:proteolysis"/>
    <property type="evidence" value="ECO:0007669"/>
    <property type="project" value="UniProtKB-KW"/>
</dbReference>
<evidence type="ECO:0000256" key="4">
    <source>
        <dbReference type="ARBA" id="ARBA00022645"/>
    </source>
</evidence>
<dbReference type="InterPro" id="IPR029058">
    <property type="entry name" value="AB_hydrolase_fold"/>
</dbReference>
<keyword evidence="7" id="KW-0053">Apoptosis</keyword>
<keyword evidence="13" id="KW-0325">Glycoprotein</keyword>
<dbReference type="PRINTS" id="PR00724">
    <property type="entry name" value="CRBOXYPTASEC"/>
</dbReference>
<dbReference type="SUPFAM" id="SSF53474">
    <property type="entry name" value="alpha/beta-Hydrolases"/>
    <property type="match status" value="1"/>
</dbReference>
<evidence type="ECO:0000313" key="16">
    <source>
        <dbReference type="Proteomes" id="UP000053477"/>
    </source>
</evidence>
<evidence type="ECO:0000256" key="1">
    <source>
        <dbReference type="ARBA" id="ARBA00001003"/>
    </source>
</evidence>
<keyword evidence="16" id="KW-1185">Reference proteome</keyword>
<reference evidence="15 16" key="1">
    <citation type="submission" date="2015-04" db="EMBL/GenBank/DDBJ databases">
        <title>Complete genome sequence of Schizopora paradoxa KUC8140, a cosmopolitan wood degrader in East Asia.</title>
        <authorList>
            <consortium name="DOE Joint Genome Institute"/>
            <person name="Min B."/>
            <person name="Park H."/>
            <person name="Jang Y."/>
            <person name="Kim J.-J."/>
            <person name="Kim K.H."/>
            <person name="Pangilinan J."/>
            <person name="Lipzen A."/>
            <person name="Riley R."/>
            <person name="Grigoriev I.V."/>
            <person name="Spatafora J.W."/>
            <person name="Choi I.-G."/>
        </authorList>
    </citation>
    <scope>NUCLEOTIDE SEQUENCE [LARGE SCALE GENOMIC DNA]</scope>
    <source>
        <strain evidence="15 16">KUC8140</strain>
    </source>
</reference>
<keyword evidence="9 14" id="KW-0378">Hydrolase</keyword>
<keyword evidence="6" id="KW-0812">Transmembrane</keyword>
<dbReference type="EC" id="3.4.16.-" evidence="14"/>
<dbReference type="PANTHER" id="PTHR11802">
    <property type="entry name" value="SERINE PROTEASE FAMILY S10 SERINE CARBOXYPEPTIDASE"/>
    <property type="match status" value="1"/>
</dbReference>
<keyword evidence="4 14" id="KW-0121">Carboxypeptidase</keyword>
<protein>
    <recommendedName>
        <fullName evidence="14">Carboxypeptidase</fullName>
        <ecNumber evidence="14">3.4.16.-</ecNumber>
    </recommendedName>
</protein>
<keyword evidence="11" id="KW-0333">Golgi apparatus</keyword>
<evidence type="ECO:0000256" key="13">
    <source>
        <dbReference type="ARBA" id="ARBA00023180"/>
    </source>
</evidence>
<evidence type="ECO:0000256" key="11">
    <source>
        <dbReference type="ARBA" id="ARBA00023034"/>
    </source>
</evidence>
<dbReference type="InParanoid" id="A0A0H2RG56"/>
<dbReference type="EMBL" id="KQ086015">
    <property type="protein sequence ID" value="KLO10865.1"/>
    <property type="molecule type" value="Genomic_DNA"/>
</dbReference>
<evidence type="ECO:0000256" key="8">
    <source>
        <dbReference type="ARBA" id="ARBA00022729"/>
    </source>
</evidence>
<evidence type="ECO:0000256" key="7">
    <source>
        <dbReference type="ARBA" id="ARBA00022703"/>
    </source>
</evidence>
<comment type="catalytic activity">
    <reaction evidence="1">
        <text>Preferential release of a C-terminal arginine or lysine residue.</text>
        <dbReference type="EC" id="3.4.16.6"/>
    </reaction>
</comment>
<evidence type="ECO:0000256" key="5">
    <source>
        <dbReference type="ARBA" id="ARBA00022670"/>
    </source>
</evidence>
<dbReference type="PANTHER" id="PTHR11802:SF190">
    <property type="entry name" value="PHEROMONE-PROCESSING CARBOXYPEPTIDASE KEX1"/>
    <property type="match status" value="1"/>
</dbReference>
<keyword evidence="10" id="KW-1133">Transmembrane helix</keyword>
<dbReference type="GO" id="GO:0004185">
    <property type="term" value="F:serine-type carboxypeptidase activity"/>
    <property type="evidence" value="ECO:0007669"/>
    <property type="project" value="UniProtKB-UniRule"/>
</dbReference>
<organism evidence="15 16">
    <name type="scientific">Schizopora paradoxa</name>
    <dbReference type="NCBI Taxonomy" id="27342"/>
    <lineage>
        <taxon>Eukaryota</taxon>
        <taxon>Fungi</taxon>
        <taxon>Dikarya</taxon>
        <taxon>Basidiomycota</taxon>
        <taxon>Agaricomycotina</taxon>
        <taxon>Agaricomycetes</taxon>
        <taxon>Hymenochaetales</taxon>
        <taxon>Schizoporaceae</taxon>
        <taxon>Schizopora</taxon>
    </lineage>
</organism>
<dbReference type="Pfam" id="PF00450">
    <property type="entry name" value="Peptidase_S10"/>
    <property type="match status" value="2"/>
</dbReference>
<dbReference type="Gene3D" id="3.40.50.1820">
    <property type="entry name" value="alpha/beta hydrolase"/>
    <property type="match status" value="1"/>
</dbReference>
<feature type="signal peptide" evidence="14">
    <location>
        <begin position="1"/>
        <end position="31"/>
    </location>
</feature>
<accession>A0A0H2RG56</accession>
<dbReference type="AlphaFoldDB" id="A0A0H2RG56"/>